<reference evidence="2 3" key="1">
    <citation type="journal article" date="2023" name="Plants (Basel)">
        <title>Bridging the Gap: Combining Genomics and Transcriptomics Approaches to Understand Stylosanthes scabra, an Orphan Legume from the Brazilian Caatinga.</title>
        <authorList>
            <person name="Ferreira-Neto J.R.C."/>
            <person name="da Silva M.D."/>
            <person name="Binneck E."/>
            <person name="de Melo N.F."/>
            <person name="da Silva R.H."/>
            <person name="de Melo A.L.T.M."/>
            <person name="Pandolfi V."/>
            <person name="Bustamante F.O."/>
            <person name="Brasileiro-Vidal A.C."/>
            <person name="Benko-Iseppon A.M."/>
        </authorList>
    </citation>
    <scope>NUCLEOTIDE SEQUENCE [LARGE SCALE GENOMIC DNA]</scope>
    <source>
        <tissue evidence="2">Leaves</tissue>
    </source>
</reference>
<organism evidence="2 3">
    <name type="scientific">Stylosanthes scabra</name>
    <dbReference type="NCBI Taxonomy" id="79078"/>
    <lineage>
        <taxon>Eukaryota</taxon>
        <taxon>Viridiplantae</taxon>
        <taxon>Streptophyta</taxon>
        <taxon>Embryophyta</taxon>
        <taxon>Tracheophyta</taxon>
        <taxon>Spermatophyta</taxon>
        <taxon>Magnoliopsida</taxon>
        <taxon>eudicotyledons</taxon>
        <taxon>Gunneridae</taxon>
        <taxon>Pentapetalae</taxon>
        <taxon>rosids</taxon>
        <taxon>fabids</taxon>
        <taxon>Fabales</taxon>
        <taxon>Fabaceae</taxon>
        <taxon>Papilionoideae</taxon>
        <taxon>50 kb inversion clade</taxon>
        <taxon>dalbergioids sensu lato</taxon>
        <taxon>Dalbergieae</taxon>
        <taxon>Pterocarpus clade</taxon>
        <taxon>Stylosanthes</taxon>
    </lineage>
</organism>
<gene>
    <name evidence="2" type="ORF">PIB30_021343</name>
</gene>
<feature type="compositionally biased region" description="Basic residues" evidence="1">
    <location>
        <begin position="170"/>
        <end position="187"/>
    </location>
</feature>
<evidence type="ECO:0008006" key="4">
    <source>
        <dbReference type="Google" id="ProtNLM"/>
    </source>
</evidence>
<dbReference type="InterPro" id="IPR044693">
    <property type="entry name" value="SGO_plant"/>
</dbReference>
<proteinExistence type="predicted"/>
<dbReference type="PANTHER" id="PTHR34373">
    <property type="entry name" value="SHUGOSHIN 2"/>
    <property type="match status" value="1"/>
</dbReference>
<dbReference type="EMBL" id="JASCZI010000070">
    <property type="protein sequence ID" value="MED6108207.1"/>
    <property type="molecule type" value="Genomic_DNA"/>
</dbReference>
<evidence type="ECO:0000256" key="1">
    <source>
        <dbReference type="SAM" id="MobiDB-lite"/>
    </source>
</evidence>
<evidence type="ECO:0000313" key="2">
    <source>
        <dbReference type="EMBL" id="MED6108207.1"/>
    </source>
</evidence>
<accession>A0ABU6Q9H0</accession>
<feature type="compositionally biased region" description="Basic and acidic residues" evidence="1">
    <location>
        <begin position="282"/>
        <end position="293"/>
    </location>
</feature>
<feature type="compositionally biased region" description="Polar residues" evidence="1">
    <location>
        <begin position="294"/>
        <end position="305"/>
    </location>
</feature>
<dbReference type="PANTHER" id="PTHR34373:SF8">
    <property type="entry name" value="SHUGOSHIN"/>
    <property type="match status" value="1"/>
</dbReference>
<feature type="region of interest" description="Disordered" evidence="1">
    <location>
        <begin position="249"/>
        <end position="305"/>
    </location>
</feature>
<feature type="region of interest" description="Disordered" evidence="1">
    <location>
        <begin position="27"/>
        <end position="47"/>
    </location>
</feature>
<protein>
    <recommendedName>
        <fullName evidence="4">Shugoshin C-terminal domain-containing protein</fullName>
    </recommendedName>
</protein>
<keyword evidence="3" id="KW-1185">Reference proteome</keyword>
<evidence type="ECO:0000313" key="3">
    <source>
        <dbReference type="Proteomes" id="UP001341840"/>
    </source>
</evidence>
<dbReference type="Proteomes" id="UP001341840">
    <property type="component" value="Unassembled WGS sequence"/>
</dbReference>
<feature type="region of interest" description="Disordered" evidence="1">
    <location>
        <begin position="146"/>
        <end position="229"/>
    </location>
</feature>
<name>A0ABU6Q9H0_9FABA</name>
<sequence>MAGDRSMAKKTIIGSLMRKKLSDITNSSHHLQEQEKPLNDTSNSNSADRDCIQQLVKERMTLLKVLAEKNKIIEWTKAEMQMLRANVQKLQLQNWNLAQSNTHMLAELNLGRERIKALQHEIVWRAALFKGNNTEVMVEKVVMNNGNKGTIMPDDGDDEAGKPSPEASYHKQRNMNNRRRSIRRRCKCLQATVASPSTPSPKNPPKIRLKEKRACSSRRQCVPSEKHEGEPLEELFEIEDASYVVNVTPSRPKQNATQISASRNETPTPRSSSFRIPFLKSSLDKPQSRRDTPSFKTKSAKTTYY</sequence>
<feature type="compositionally biased region" description="Polar residues" evidence="1">
    <location>
        <begin position="249"/>
        <end position="274"/>
    </location>
</feature>
<comment type="caution">
    <text evidence="2">The sequence shown here is derived from an EMBL/GenBank/DDBJ whole genome shotgun (WGS) entry which is preliminary data.</text>
</comment>